<dbReference type="EMBL" id="JAWIZZ010000053">
    <property type="protein sequence ID" value="KAK5778722.1"/>
    <property type="molecule type" value="Genomic_DNA"/>
</dbReference>
<keyword evidence="4" id="KW-0234">DNA repair</keyword>
<dbReference type="GO" id="GO:0005634">
    <property type="term" value="C:nucleus"/>
    <property type="evidence" value="ECO:0007669"/>
    <property type="project" value="UniProtKB-SubCell"/>
</dbReference>
<organism evidence="7 8">
    <name type="scientific">Arxiozyma heterogenica</name>
    <dbReference type="NCBI Taxonomy" id="278026"/>
    <lineage>
        <taxon>Eukaryota</taxon>
        <taxon>Fungi</taxon>
        <taxon>Dikarya</taxon>
        <taxon>Ascomycota</taxon>
        <taxon>Saccharomycotina</taxon>
        <taxon>Saccharomycetes</taxon>
        <taxon>Saccharomycetales</taxon>
        <taxon>Saccharomycetaceae</taxon>
        <taxon>Arxiozyma</taxon>
    </lineage>
</organism>
<comment type="caution">
    <text evidence="7">The sequence shown here is derived from an EMBL/GenBank/DDBJ whole genome shotgun (WGS) entry which is preliminary data.</text>
</comment>
<evidence type="ECO:0008006" key="9">
    <source>
        <dbReference type="Google" id="ProtNLM"/>
    </source>
</evidence>
<sequence length="231" mass="27253">MSLDSMEMERENANALLVQSTPKPSKVQKHNNKPFQCPFKKGKIMNSIESCLDKSIKLKMDNNTKNTYSSKNALSIKIEELKQALIILNKYDKEINTRKLTQKWRCITQAAMSYILNMTLCKIDKIGGYQQLRKKEFDLQKKRLEYMMDDSMQDEIDTVVESEDFKSLPIDDQVEYKKMMDERLKDFQIHKQNELQKLEKQMNDTTSNEMDMKELADRLKIDYKMVFDICG</sequence>
<protein>
    <recommendedName>
        <fullName evidence="9">Meiosis protein 5</fullName>
    </recommendedName>
</protein>
<dbReference type="GO" id="GO:0006281">
    <property type="term" value="P:DNA repair"/>
    <property type="evidence" value="ECO:0007669"/>
    <property type="project" value="UniProtKB-KW"/>
</dbReference>
<evidence type="ECO:0000256" key="1">
    <source>
        <dbReference type="ARBA" id="ARBA00004123"/>
    </source>
</evidence>
<evidence type="ECO:0000256" key="3">
    <source>
        <dbReference type="ARBA" id="ARBA00022763"/>
    </source>
</evidence>
<evidence type="ECO:0000256" key="4">
    <source>
        <dbReference type="ARBA" id="ARBA00023204"/>
    </source>
</evidence>
<evidence type="ECO:0000256" key="5">
    <source>
        <dbReference type="ARBA" id="ARBA00023242"/>
    </source>
</evidence>
<comment type="similarity">
    <text evidence="2">Belongs to the SFR1/MEI5 family.</text>
</comment>
<keyword evidence="5" id="KW-0539">Nucleus</keyword>
<evidence type="ECO:0000256" key="6">
    <source>
        <dbReference type="SAM" id="Coils"/>
    </source>
</evidence>
<dbReference type="AlphaFoldDB" id="A0AAN7WMF1"/>
<comment type="subcellular location">
    <subcellularLocation>
        <location evidence="1">Nucleus</location>
    </subcellularLocation>
</comment>
<proteinExistence type="inferred from homology"/>
<evidence type="ECO:0000313" key="7">
    <source>
        <dbReference type="EMBL" id="KAK5778722.1"/>
    </source>
</evidence>
<reference evidence="8" key="1">
    <citation type="submission" date="2023-07" db="EMBL/GenBank/DDBJ databases">
        <title>A draft genome of Kazachstania heterogenica Y-27499.</title>
        <authorList>
            <person name="Donic C."/>
            <person name="Kralova J.S."/>
            <person name="Fidel L."/>
            <person name="Ben-Dor S."/>
            <person name="Jung S."/>
        </authorList>
    </citation>
    <scope>NUCLEOTIDE SEQUENCE [LARGE SCALE GENOMIC DNA]</scope>
    <source>
        <strain evidence="8">Y27499</strain>
    </source>
</reference>
<dbReference type="Gene3D" id="6.10.140.1020">
    <property type="match status" value="1"/>
</dbReference>
<dbReference type="Pfam" id="PF10376">
    <property type="entry name" value="Mei5"/>
    <property type="match status" value="1"/>
</dbReference>
<evidence type="ECO:0000313" key="8">
    <source>
        <dbReference type="Proteomes" id="UP001306508"/>
    </source>
</evidence>
<evidence type="ECO:0000256" key="2">
    <source>
        <dbReference type="ARBA" id="ARBA00008729"/>
    </source>
</evidence>
<dbReference type="InterPro" id="IPR018468">
    <property type="entry name" value="SFR1/Mei5"/>
</dbReference>
<keyword evidence="6" id="KW-0175">Coiled coil</keyword>
<keyword evidence="3" id="KW-0227">DNA damage</keyword>
<dbReference type="Proteomes" id="UP001306508">
    <property type="component" value="Unassembled WGS sequence"/>
</dbReference>
<name>A0AAN7WMF1_9SACH</name>
<feature type="coiled-coil region" evidence="6">
    <location>
        <begin position="188"/>
        <end position="215"/>
    </location>
</feature>
<gene>
    <name evidence="7" type="ORF">RI543_004394</name>
</gene>
<accession>A0AAN7WMF1</accession>
<keyword evidence="8" id="KW-1185">Reference proteome</keyword>